<sequence length="108" mass="12196">MAAALVAGKESIYVKQFYDRFAYNHPVFGNDIIHYYTSQYSMPDALQCAFYVYSAFEMDAAQNRAWIVERGKENTRNPVLTGAEHALAAGAEWMASEVFEICSDALCY</sequence>
<dbReference type="InterPro" id="IPR029058">
    <property type="entry name" value="AB_hydrolase_fold"/>
</dbReference>
<dbReference type="EMBL" id="ML743551">
    <property type="protein sequence ID" value="KAE8143693.1"/>
    <property type="molecule type" value="Genomic_DNA"/>
</dbReference>
<protein>
    <submittedName>
        <fullName evidence="1">Uncharacterized protein</fullName>
    </submittedName>
</protein>
<dbReference type="Proteomes" id="UP000325672">
    <property type="component" value="Unassembled WGS sequence"/>
</dbReference>
<gene>
    <name evidence="1" type="ORF">BDV38DRAFT_231933</name>
</gene>
<reference evidence="1 2" key="1">
    <citation type="submission" date="2019-04" db="EMBL/GenBank/DDBJ databases">
        <title>Friends and foes A comparative genomics study of 23 Aspergillus species from section Flavi.</title>
        <authorList>
            <consortium name="DOE Joint Genome Institute"/>
            <person name="Kjaerbolling I."/>
            <person name="Vesth T."/>
            <person name="Frisvad J.C."/>
            <person name="Nybo J.L."/>
            <person name="Theobald S."/>
            <person name="Kildgaard S."/>
            <person name="Isbrandt T."/>
            <person name="Kuo A."/>
            <person name="Sato A."/>
            <person name="Lyhne E.K."/>
            <person name="Kogle M.E."/>
            <person name="Wiebenga A."/>
            <person name="Kun R.S."/>
            <person name="Lubbers R.J."/>
            <person name="Makela M.R."/>
            <person name="Barry K."/>
            <person name="Chovatia M."/>
            <person name="Clum A."/>
            <person name="Daum C."/>
            <person name="Haridas S."/>
            <person name="He G."/>
            <person name="LaButti K."/>
            <person name="Lipzen A."/>
            <person name="Mondo S."/>
            <person name="Riley R."/>
            <person name="Salamov A."/>
            <person name="Simmons B.A."/>
            <person name="Magnuson J.K."/>
            <person name="Henrissat B."/>
            <person name="Mortensen U.H."/>
            <person name="Larsen T.O."/>
            <person name="Devries R.P."/>
            <person name="Grigoriev I.V."/>
            <person name="Machida M."/>
            <person name="Baker S.E."/>
            <person name="Andersen M.R."/>
        </authorList>
    </citation>
    <scope>NUCLEOTIDE SEQUENCE [LARGE SCALE GENOMIC DNA]</scope>
    <source>
        <strain evidence="1 2">CBS 117625</strain>
    </source>
</reference>
<name>A0A5N6TBI9_ASPPS</name>
<keyword evidence="2" id="KW-1185">Reference proteome</keyword>
<organism evidence="1 2">
    <name type="scientific">Aspergillus pseudotamarii</name>
    <dbReference type="NCBI Taxonomy" id="132259"/>
    <lineage>
        <taxon>Eukaryota</taxon>
        <taxon>Fungi</taxon>
        <taxon>Dikarya</taxon>
        <taxon>Ascomycota</taxon>
        <taxon>Pezizomycotina</taxon>
        <taxon>Eurotiomycetes</taxon>
        <taxon>Eurotiomycetidae</taxon>
        <taxon>Eurotiales</taxon>
        <taxon>Aspergillaceae</taxon>
        <taxon>Aspergillus</taxon>
        <taxon>Aspergillus subgen. Circumdati</taxon>
    </lineage>
</organism>
<dbReference type="Gene3D" id="3.40.50.1820">
    <property type="entry name" value="alpha/beta hydrolase"/>
    <property type="match status" value="1"/>
</dbReference>
<evidence type="ECO:0000313" key="2">
    <source>
        <dbReference type="Proteomes" id="UP000325672"/>
    </source>
</evidence>
<dbReference type="GeneID" id="43637193"/>
<proteinExistence type="predicted"/>
<evidence type="ECO:0000313" key="1">
    <source>
        <dbReference type="EMBL" id="KAE8143693.1"/>
    </source>
</evidence>
<accession>A0A5N6TBI9</accession>
<dbReference type="RefSeq" id="XP_031919756.1">
    <property type="nucleotide sequence ID" value="XM_032052983.1"/>
</dbReference>
<dbReference type="AlphaFoldDB" id="A0A5N6TBI9"/>